<dbReference type="EMBL" id="PTIY01000001">
    <property type="protein sequence ID" value="PPK73499.1"/>
    <property type="molecule type" value="Genomic_DNA"/>
</dbReference>
<dbReference type="PANTHER" id="PTHR40396">
    <property type="entry name" value="ATPASE-LIKE PROTEIN"/>
    <property type="match status" value="1"/>
</dbReference>
<reference evidence="2 3" key="1">
    <citation type="submission" date="2018-02" db="EMBL/GenBank/DDBJ databases">
        <title>Subsurface microbial communities from deep shales in Ohio and West Virginia, USA.</title>
        <authorList>
            <person name="Wrighton K."/>
        </authorList>
    </citation>
    <scope>NUCLEOTIDE SEQUENCE [LARGE SCALE GENOMIC DNA]</scope>
    <source>
        <strain evidence="2 3">OWC-G53F</strain>
    </source>
</reference>
<dbReference type="CDD" id="cd00267">
    <property type="entry name" value="ABC_ATPase"/>
    <property type="match status" value="1"/>
</dbReference>
<comment type="caution">
    <text evidence="2">The sequence shown here is derived from an EMBL/GenBank/DDBJ whole genome shotgun (WGS) entry which is preliminary data.</text>
</comment>
<proteinExistence type="predicted"/>
<dbReference type="Proteomes" id="UP000238071">
    <property type="component" value="Unassembled WGS sequence"/>
</dbReference>
<gene>
    <name evidence="2" type="ORF">B0F88_10127</name>
</gene>
<dbReference type="RefSeq" id="WP_104421922.1">
    <property type="nucleotide sequence ID" value="NZ_PTIY01000001.1"/>
</dbReference>
<dbReference type="InterPro" id="IPR027417">
    <property type="entry name" value="P-loop_NTPase"/>
</dbReference>
<feature type="domain" description="ATPase AAA-type core" evidence="1">
    <location>
        <begin position="44"/>
        <end position="361"/>
    </location>
</feature>
<dbReference type="OrthoDB" id="9809324at2"/>
<protein>
    <submittedName>
        <fullName evidence="2">AAA15 family ATPase/GTPase</fullName>
    </submittedName>
</protein>
<keyword evidence="3" id="KW-1185">Reference proteome</keyword>
<evidence type="ECO:0000313" key="3">
    <source>
        <dbReference type="Proteomes" id="UP000238071"/>
    </source>
</evidence>
<accession>A0A2S6H7N5</accession>
<evidence type="ECO:0000259" key="1">
    <source>
        <dbReference type="Pfam" id="PF13304"/>
    </source>
</evidence>
<dbReference type="AlphaFoldDB" id="A0A2S6H7N5"/>
<sequence length="423" mass="48743">MLLQFSVNNFRSIKDTVTFSMNTASNEASKHSFQARDCHLLNSAVIYGANASGKSNVLKAMSFMRNLVLNKPKITQSTDDLPHQPFRLNTETEQASSYFEIVFFLEDVKYRYGFEADSTTVYAEWLYSDEKSKESRLFERDNEQNIHYVNKQKFKEGVGLKVLDNHLFIWKCDQNNGDISKKILQWFNNFNLINGLENEGYLHIALKQMENTDAKSELLKLVKIADLGIDEIEIEENDVPQDIIKNLPIPEELKQKMLDDGGVTTVELQTRHKKFSSKNQPIGAVLFKLSEDESQGTQKFFALSAPILDTLDKGKVLLIDELDASLHPMLTECFIKLFNNKDLNKHNAQLIFVTHDIHLLSVPELFERDQIWFTEKDQYGSTNLYSLLEFRKKNKGKDVRATDNLEKHYLQGRYGAVPYIGEM</sequence>
<dbReference type="InterPro" id="IPR003959">
    <property type="entry name" value="ATPase_AAA_core"/>
</dbReference>
<dbReference type="PANTHER" id="PTHR40396:SF1">
    <property type="entry name" value="ATPASE AAA-TYPE CORE DOMAIN-CONTAINING PROTEIN"/>
    <property type="match status" value="1"/>
</dbReference>
<dbReference type="SUPFAM" id="SSF52540">
    <property type="entry name" value="P-loop containing nucleoside triphosphate hydrolases"/>
    <property type="match status" value="1"/>
</dbReference>
<dbReference type="Gene3D" id="3.40.50.300">
    <property type="entry name" value="P-loop containing nucleotide triphosphate hydrolases"/>
    <property type="match status" value="1"/>
</dbReference>
<evidence type="ECO:0000313" key="2">
    <source>
        <dbReference type="EMBL" id="PPK73499.1"/>
    </source>
</evidence>
<dbReference type="GO" id="GO:0016887">
    <property type="term" value="F:ATP hydrolysis activity"/>
    <property type="evidence" value="ECO:0007669"/>
    <property type="project" value="InterPro"/>
</dbReference>
<dbReference type="GO" id="GO:0005524">
    <property type="term" value="F:ATP binding"/>
    <property type="evidence" value="ECO:0007669"/>
    <property type="project" value="InterPro"/>
</dbReference>
<name>A0A2S6H7N5_9GAMM</name>
<dbReference type="Pfam" id="PF13304">
    <property type="entry name" value="AAA_21"/>
    <property type="match status" value="1"/>
</dbReference>
<organism evidence="2 3">
    <name type="scientific">Methylobacter tundripaludum</name>
    <dbReference type="NCBI Taxonomy" id="173365"/>
    <lineage>
        <taxon>Bacteria</taxon>
        <taxon>Pseudomonadati</taxon>
        <taxon>Pseudomonadota</taxon>
        <taxon>Gammaproteobacteria</taxon>
        <taxon>Methylococcales</taxon>
        <taxon>Methylococcaceae</taxon>
        <taxon>Methylobacter</taxon>
    </lineage>
</organism>